<evidence type="ECO:0000256" key="5">
    <source>
        <dbReference type="ARBA" id="ARBA00023136"/>
    </source>
</evidence>
<evidence type="ECO:0000256" key="4">
    <source>
        <dbReference type="ARBA" id="ARBA00022679"/>
    </source>
</evidence>
<dbReference type="EMBL" id="VLKP01000001">
    <property type="protein sequence ID" value="TWI14439.1"/>
    <property type="molecule type" value="Genomic_DNA"/>
</dbReference>
<dbReference type="OrthoDB" id="9803456at2"/>
<evidence type="ECO:0000256" key="6">
    <source>
        <dbReference type="ARBA" id="ARBA00023315"/>
    </source>
</evidence>
<dbReference type="GO" id="GO:0005886">
    <property type="term" value="C:plasma membrane"/>
    <property type="evidence" value="ECO:0007669"/>
    <property type="project" value="UniProtKB-SubCell"/>
</dbReference>
<gene>
    <name evidence="7" type="ORF">IP93_00437</name>
</gene>
<dbReference type="Proteomes" id="UP000316471">
    <property type="component" value="Unassembled WGS sequence"/>
</dbReference>
<dbReference type="NCBIfam" id="NF006438">
    <property type="entry name" value="PRK08734.1"/>
    <property type="match status" value="1"/>
</dbReference>
<evidence type="ECO:0000313" key="8">
    <source>
        <dbReference type="Proteomes" id="UP000316471"/>
    </source>
</evidence>
<evidence type="ECO:0000256" key="2">
    <source>
        <dbReference type="ARBA" id="ARBA00022475"/>
    </source>
</evidence>
<sequence length="309" mass="34121">MTAFAARLLYLLAAALARLPWRWLVRLGDALARWLVRRNRRESRVTRRNLELAYPALPAPEREALHDAILRTTARQLLETLRLWTRPHARNLQLLRAQHGVDLFDAALASGRGLIVAAPHYGNWELLNQWLAAKTPLAVLYAPPDSKVGEAFLNLVRAAPGADAGRVTQVRADGPAAVRHLLKLLKDGGVTGILPDQQPKRGDGEFAPFFGLPALTMTLLPRLAARTGATVLYAYCERVGDAGDEPAFELHIEPAAAAVSDPDPQVAAAALNADIERIARRDPAQYQWTYKRFSLRPDGAANPYWPDCY</sequence>
<dbReference type="CDD" id="cd07984">
    <property type="entry name" value="LPLAT_LABLAT-like"/>
    <property type="match status" value="1"/>
</dbReference>
<keyword evidence="6" id="KW-0012">Acyltransferase</keyword>
<organism evidence="7 8">
    <name type="scientific">Aerolutibacter ruishenii</name>
    <dbReference type="NCBI Taxonomy" id="686800"/>
    <lineage>
        <taxon>Bacteria</taxon>
        <taxon>Pseudomonadati</taxon>
        <taxon>Pseudomonadota</taxon>
        <taxon>Gammaproteobacteria</taxon>
        <taxon>Lysobacterales</taxon>
        <taxon>Lysobacteraceae</taxon>
        <taxon>Aerolutibacter</taxon>
    </lineage>
</organism>
<keyword evidence="2" id="KW-1003">Cell membrane</keyword>
<accession>A0A562M3D0</accession>
<dbReference type="GO" id="GO:0016746">
    <property type="term" value="F:acyltransferase activity"/>
    <property type="evidence" value="ECO:0007669"/>
    <property type="project" value="UniProtKB-KW"/>
</dbReference>
<dbReference type="InterPro" id="IPR004960">
    <property type="entry name" value="LipA_acyltrans"/>
</dbReference>
<evidence type="ECO:0000256" key="3">
    <source>
        <dbReference type="ARBA" id="ARBA00022519"/>
    </source>
</evidence>
<dbReference type="PIRSF" id="PIRSF026649">
    <property type="entry name" value="MsbB"/>
    <property type="match status" value="1"/>
</dbReference>
<evidence type="ECO:0000313" key="7">
    <source>
        <dbReference type="EMBL" id="TWI14439.1"/>
    </source>
</evidence>
<keyword evidence="5" id="KW-0472">Membrane</keyword>
<dbReference type="RefSeq" id="WP_144811443.1">
    <property type="nucleotide sequence ID" value="NZ_VLKP01000001.1"/>
</dbReference>
<dbReference type="Pfam" id="PF03279">
    <property type="entry name" value="Lip_A_acyltrans"/>
    <property type="match status" value="1"/>
</dbReference>
<dbReference type="PANTHER" id="PTHR30606">
    <property type="entry name" value="LIPID A BIOSYNTHESIS LAUROYL ACYLTRANSFERASE"/>
    <property type="match status" value="1"/>
</dbReference>
<comment type="subcellular location">
    <subcellularLocation>
        <location evidence="1">Cell inner membrane</location>
    </subcellularLocation>
</comment>
<reference evidence="7 8" key="1">
    <citation type="journal article" date="2015" name="Stand. Genomic Sci.">
        <title>Genomic Encyclopedia of Bacterial and Archaeal Type Strains, Phase III: the genomes of soil and plant-associated and newly described type strains.</title>
        <authorList>
            <person name="Whitman W.B."/>
            <person name="Woyke T."/>
            <person name="Klenk H.P."/>
            <person name="Zhou Y."/>
            <person name="Lilburn T.G."/>
            <person name="Beck B.J."/>
            <person name="De Vos P."/>
            <person name="Vandamme P."/>
            <person name="Eisen J.A."/>
            <person name="Garrity G."/>
            <person name="Hugenholtz P."/>
            <person name="Kyrpides N.C."/>
        </authorList>
    </citation>
    <scope>NUCLEOTIDE SEQUENCE [LARGE SCALE GENOMIC DNA]</scope>
    <source>
        <strain evidence="7 8">CGMCC 1.10136</strain>
    </source>
</reference>
<keyword evidence="8" id="KW-1185">Reference proteome</keyword>
<name>A0A562M3D0_9GAMM</name>
<proteinExistence type="predicted"/>
<evidence type="ECO:0000256" key="1">
    <source>
        <dbReference type="ARBA" id="ARBA00004533"/>
    </source>
</evidence>
<keyword evidence="3" id="KW-0997">Cell inner membrane</keyword>
<comment type="caution">
    <text evidence="7">The sequence shown here is derived from an EMBL/GenBank/DDBJ whole genome shotgun (WGS) entry which is preliminary data.</text>
</comment>
<protein>
    <submittedName>
        <fullName evidence="7">KDO2-lipid IV(A) lauroyltransferase</fullName>
    </submittedName>
</protein>
<dbReference type="GO" id="GO:0009247">
    <property type="term" value="P:glycolipid biosynthetic process"/>
    <property type="evidence" value="ECO:0007669"/>
    <property type="project" value="UniProtKB-ARBA"/>
</dbReference>
<dbReference type="AlphaFoldDB" id="A0A562M3D0"/>
<keyword evidence="4 7" id="KW-0808">Transferase</keyword>
<dbReference type="PANTHER" id="PTHR30606:SF10">
    <property type="entry name" value="PHOSPHATIDYLINOSITOL MANNOSIDE ACYLTRANSFERASE"/>
    <property type="match status" value="1"/>
</dbReference>